<keyword evidence="4 6" id="KW-0472">Membrane</keyword>
<keyword evidence="9" id="KW-1185">Reference proteome</keyword>
<dbReference type="Pfam" id="PF07690">
    <property type="entry name" value="MFS_1"/>
    <property type="match status" value="1"/>
</dbReference>
<dbReference type="EMBL" id="MU005578">
    <property type="protein sequence ID" value="KAF2685874.1"/>
    <property type="molecule type" value="Genomic_DNA"/>
</dbReference>
<gene>
    <name evidence="8" type="ORF">K458DRAFT_430568</name>
</gene>
<reference evidence="8" key="1">
    <citation type="journal article" date="2020" name="Stud. Mycol.">
        <title>101 Dothideomycetes genomes: a test case for predicting lifestyles and emergence of pathogens.</title>
        <authorList>
            <person name="Haridas S."/>
            <person name="Albert R."/>
            <person name="Binder M."/>
            <person name="Bloem J."/>
            <person name="Labutti K."/>
            <person name="Salamov A."/>
            <person name="Andreopoulos B."/>
            <person name="Baker S."/>
            <person name="Barry K."/>
            <person name="Bills G."/>
            <person name="Bluhm B."/>
            <person name="Cannon C."/>
            <person name="Castanera R."/>
            <person name="Culley D."/>
            <person name="Daum C."/>
            <person name="Ezra D."/>
            <person name="Gonzalez J."/>
            <person name="Henrissat B."/>
            <person name="Kuo A."/>
            <person name="Liang C."/>
            <person name="Lipzen A."/>
            <person name="Lutzoni F."/>
            <person name="Magnuson J."/>
            <person name="Mondo S."/>
            <person name="Nolan M."/>
            <person name="Ohm R."/>
            <person name="Pangilinan J."/>
            <person name="Park H.-J."/>
            <person name="Ramirez L."/>
            <person name="Alfaro M."/>
            <person name="Sun H."/>
            <person name="Tritt A."/>
            <person name="Yoshinaga Y."/>
            <person name="Zwiers L.-H."/>
            <person name="Turgeon B."/>
            <person name="Goodwin S."/>
            <person name="Spatafora J."/>
            <person name="Crous P."/>
            <person name="Grigoriev I."/>
        </authorList>
    </citation>
    <scope>NUCLEOTIDE SEQUENCE</scope>
    <source>
        <strain evidence="8">CBS 122367</strain>
    </source>
</reference>
<dbReference type="InterPro" id="IPR036259">
    <property type="entry name" value="MFS_trans_sf"/>
</dbReference>
<dbReference type="Proteomes" id="UP000799291">
    <property type="component" value="Unassembled WGS sequence"/>
</dbReference>
<feature type="transmembrane region" description="Helical" evidence="6">
    <location>
        <begin position="271"/>
        <end position="289"/>
    </location>
</feature>
<evidence type="ECO:0000256" key="3">
    <source>
        <dbReference type="ARBA" id="ARBA00022989"/>
    </source>
</evidence>
<dbReference type="FunFam" id="1.20.1250.20:FF:000011">
    <property type="entry name" value="MFS multidrug transporter, putative"/>
    <property type="match status" value="1"/>
</dbReference>
<feature type="transmembrane region" description="Helical" evidence="6">
    <location>
        <begin position="179"/>
        <end position="197"/>
    </location>
</feature>
<dbReference type="InterPro" id="IPR011701">
    <property type="entry name" value="MFS"/>
</dbReference>
<feature type="transmembrane region" description="Helical" evidence="6">
    <location>
        <begin position="236"/>
        <end position="259"/>
    </location>
</feature>
<evidence type="ECO:0000256" key="4">
    <source>
        <dbReference type="ARBA" id="ARBA00023136"/>
    </source>
</evidence>
<dbReference type="Gene3D" id="1.20.1250.20">
    <property type="entry name" value="MFS general substrate transporter like domains"/>
    <property type="match status" value="1"/>
</dbReference>
<dbReference type="AlphaFoldDB" id="A0A6G1J5Q5"/>
<dbReference type="CDD" id="cd17323">
    <property type="entry name" value="MFS_Tpo1_MDR_like"/>
    <property type="match status" value="1"/>
</dbReference>
<evidence type="ECO:0000313" key="9">
    <source>
        <dbReference type="Proteomes" id="UP000799291"/>
    </source>
</evidence>
<name>A0A6G1J5Q5_9PLEO</name>
<protein>
    <submittedName>
        <fullName evidence="8">MFS general substrate transporter</fullName>
    </submittedName>
</protein>
<feature type="transmembrane region" description="Helical" evidence="6">
    <location>
        <begin position="108"/>
        <end position="125"/>
    </location>
</feature>
<feature type="transmembrane region" description="Helical" evidence="6">
    <location>
        <begin position="344"/>
        <end position="363"/>
    </location>
</feature>
<feature type="compositionally biased region" description="Polar residues" evidence="5">
    <location>
        <begin position="67"/>
        <end position="76"/>
    </location>
</feature>
<feature type="transmembrane region" description="Helical" evidence="6">
    <location>
        <begin position="145"/>
        <end position="167"/>
    </location>
</feature>
<dbReference type="SUPFAM" id="SSF103473">
    <property type="entry name" value="MFS general substrate transporter"/>
    <property type="match status" value="1"/>
</dbReference>
<dbReference type="InterPro" id="IPR020846">
    <property type="entry name" value="MFS_dom"/>
</dbReference>
<evidence type="ECO:0000313" key="8">
    <source>
        <dbReference type="EMBL" id="KAF2685874.1"/>
    </source>
</evidence>
<evidence type="ECO:0000256" key="6">
    <source>
        <dbReference type="SAM" id="Phobius"/>
    </source>
</evidence>
<evidence type="ECO:0000256" key="5">
    <source>
        <dbReference type="SAM" id="MobiDB-lite"/>
    </source>
</evidence>
<dbReference type="PROSITE" id="PS50850">
    <property type="entry name" value="MFS"/>
    <property type="match status" value="1"/>
</dbReference>
<feature type="transmembrane region" description="Helical" evidence="6">
    <location>
        <begin position="487"/>
        <end position="506"/>
    </location>
</feature>
<sequence length="551" mass="61100">MRDTFRDSVVGQWLRFLGVKKLSRYPEEHHDFKLPTDYFQPRPVEMDETDTSSKSLDEIEEGRLDTQVPSQGVTSTESDNVREDINLVTWYSDSDPENPHNWSFRKKMWVGLLILVYTISVYIGSSLYTASIPDITSIFDVSETAAALGLSLYVLGYGVGPLLFAPLSEIPAIGRNPPYVYTYIIFVALCVATALVNNFGGLLVLRFLLGFFGAPALANAGASYGDFVGGREMPYVIAFWGGGATLSPALGPLVGGFAVQAENWRWSSWELLWFAGPTLIVVLTCLPETSPDKILLRRAQRLRDLTGRTDLKSESEIRQAQLSPRQIAFDALIKPWEINILDPAVLFSTIYTALVYGLYYSFFESFPLVYRNIYGFNLGELGLAFLAVLIGLIVGVVIYCAYFYYVGDPKMAKMESVPPEARLWPGLIASFLIPIGLFIFAWTARKSVHWIASLFGIAISMCGVFIIIQCMFIYLPFTYPRYSGSLFAANGFARSAFAAGAVLFAGPMFSRLGIDGGVSLLAGLTVLCIFGIYGMYFWGASLRKRSRFAGF</sequence>
<proteinExistence type="predicted"/>
<comment type="subcellular location">
    <subcellularLocation>
        <location evidence="1">Membrane</location>
        <topology evidence="1">Multi-pass membrane protein</topology>
    </subcellularLocation>
</comment>
<feature type="transmembrane region" description="Helical" evidence="6">
    <location>
        <begin position="383"/>
        <end position="405"/>
    </location>
</feature>
<feature type="domain" description="Major facilitator superfamily (MFS) profile" evidence="7">
    <location>
        <begin position="104"/>
        <end position="551"/>
    </location>
</feature>
<keyword evidence="2 6" id="KW-0812">Transmembrane</keyword>
<evidence type="ECO:0000259" key="7">
    <source>
        <dbReference type="PROSITE" id="PS50850"/>
    </source>
</evidence>
<feature type="transmembrane region" description="Helical" evidence="6">
    <location>
        <begin position="450"/>
        <end position="475"/>
    </location>
</feature>
<feature type="transmembrane region" description="Helical" evidence="6">
    <location>
        <begin position="203"/>
        <end position="224"/>
    </location>
</feature>
<feature type="compositionally biased region" description="Basic and acidic residues" evidence="5">
    <location>
        <begin position="55"/>
        <end position="64"/>
    </location>
</feature>
<dbReference type="GO" id="GO:1990961">
    <property type="term" value="P:xenobiotic detoxification by transmembrane export across the plasma membrane"/>
    <property type="evidence" value="ECO:0007669"/>
    <property type="project" value="TreeGrafter"/>
</dbReference>
<organism evidence="8 9">
    <name type="scientific">Lentithecium fluviatile CBS 122367</name>
    <dbReference type="NCBI Taxonomy" id="1168545"/>
    <lineage>
        <taxon>Eukaryota</taxon>
        <taxon>Fungi</taxon>
        <taxon>Dikarya</taxon>
        <taxon>Ascomycota</taxon>
        <taxon>Pezizomycotina</taxon>
        <taxon>Dothideomycetes</taxon>
        <taxon>Pleosporomycetidae</taxon>
        <taxon>Pleosporales</taxon>
        <taxon>Massarineae</taxon>
        <taxon>Lentitheciaceae</taxon>
        <taxon>Lentithecium</taxon>
    </lineage>
</organism>
<dbReference type="OrthoDB" id="3357846at2759"/>
<feature type="region of interest" description="Disordered" evidence="5">
    <location>
        <begin position="36"/>
        <end position="76"/>
    </location>
</feature>
<evidence type="ECO:0000256" key="2">
    <source>
        <dbReference type="ARBA" id="ARBA00022692"/>
    </source>
</evidence>
<dbReference type="GO" id="GO:0005886">
    <property type="term" value="C:plasma membrane"/>
    <property type="evidence" value="ECO:0007669"/>
    <property type="project" value="TreeGrafter"/>
</dbReference>
<dbReference type="GO" id="GO:0015244">
    <property type="term" value="F:fluconazole transmembrane transporter activity"/>
    <property type="evidence" value="ECO:0007669"/>
    <property type="project" value="TreeGrafter"/>
</dbReference>
<dbReference type="PANTHER" id="PTHR23502">
    <property type="entry name" value="MAJOR FACILITATOR SUPERFAMILY"/>
    <property type="match status" value="1"/>
</dbReference>
<accession>A0A6G1J5Q5</accession>
<keyword evidence="3 6" id="KW-1133">Transmembrane helix</keyword>
<dbReference type="PANTHER" id="PTHR23502:SF23">
    <property type="entry name" value="FLUCONAZOLE RESISTANCE PROTEIN 1"/>
    <property type="match status" value="1"/>
</dbReference>
<evidence type="ECO:0000256" key="1">
    <source>
        <dbReference type="ARBA" id="ARBA00004141"/>
    </source>
</evidence>
<feature type="transmembrane region" description="Helical" evidence="6">
    <location>
        <begin position="426"/>
        <end position="444"/>
    </location>
</feature>
<feature type="transmembrane region" description="Helical" evidence="6">
    <location>
        <begin position="518"/>
        <end position="538"/>
    </location>
</feature>